<keyword evidence="4" id="KW-1185">Reference proteome</keyword>
<sequence>MRLATVLRRVFSWAMALSMLPVVIAVLLSGYITYRYNAVLNETRQLIQHSLETTTAIDDLMLDLQDLETGQRGYIITGEPAYLEPFETARRDVETDFAHLRALVANDPEQTAHVHEIGGLVKTKMAELVATIAVRRDRGFAAAQPLVANDIGKTTMDQIRREVDAMRDAEAASLTENTGRMRGVEHHVILVVALTIGLSLIGRLIGFVMLVWWRSRPKRPRHPAA</sequence>
<feature type="transmembrane region" description="Helical" evidence="1">
    <location>
        <begin position="188"/>
        <end position="213"/>
    </location>
</feature>
<dbReference type="AlphaFoldDB" id="A0A1G6B5Y5"/>
<organism evidence="3 4">
    <name type="scientific">Bauldia litoralis</name>
    <dbReference type="NCBI Taxonomy" id="665467"/>
    <lineage>
        <taxon>Bacteria</taxon>
        <taxon>Pseudomonadati</taxon>
        <taxon>Pseudomonadota</taxon>
        <taxon>Alphaproteobacteria</taxon>
        <taxon>Hyphomicrobiales</taxon>
        <taxon>Kaistiaceae</taxon>
        <taxon>Bauldia</taxon>
    </lineage>
</organism>
<keyword evidence="1" id="KW-0812">Transmembrane</keyword>
<evidence type="ECO:0000259" key="2">
    <source>
        <dbReference type="Pfam" id="PF05227"/>
    </source>
</evidence>
<dbReference type="STRING" id="665467.SAMN02982931_01264"/>
<keyword evidence="1" id="KW-1133">Transmembrane helix</keyword>
<proteinExistence type="predicted"/>
<protein>
    <submittedName>
        <fullName evidence="3">Sensor domain CHASE3-containing protein</fullName>
    </submittedName>
</protein>
<feature type="domain" description="CHASE3" evidence="2">
    <location>
        <begin position="44"/>
        <end position="178"/>
    </location>
</feature>
<evidence type="ECO:0000313" key="4">
    <source>
        <dbReference type="Proteomes" id="UP000199071"/>
    </source>
</evidence>
<dbReference type="EMBL" id="FMXQ01000002">
    <property type="protein sequence ID" value="SDB15969.1"/>
    <property type="molecule type" value="Genomic_DNA"/>
</dbReference>
<name>A0A1G6B5Y5_9HYPH</name>
<dbReference type="CDD" id="cd19410">
    <property type="entry name" value="HK9-like_sensor"/>
    <property type="match status" value="1"/>
</dbReference>
<reference evidence="3 4" key="1">
    <citation type="submission" date="2016-10" db="EMBL/GenBank/DDBJ databases">
        <authorList>
            <person name="de Groot N.N."/>
        </authorList>
    </citation>
    <scope>NUCLEOTIDE SEQUENCE [LARGE SCALE GENOMIC DNA]</scope>
    <source>
        <strain evidence="3 4">ATCC 35022</strain>
    </source>
</reference>
<evidence type="ECO:0000256" key="1">
    <source>
        <dbReference type="SAM" id="Phobius"/>
    </source>
</evidence>
<feature type="transmembrane region" description="Helical" evidence="1">
    <location>
        <begin position="12"/>
        <end position="34"/>
    </location>
</feature>
<dbReference type="OrthoDB" id="9808408at2"/>
<keyword evidence="1" id="KW-0472">Membrane</keyword>
<dbReference type="InterPro" id="IPR007891">
    <property type="entry name" value="CHASE3"/>
</dbReference>
<dbReference type="Proteomes" id="UP000199071">
    <property type="component" value="Unassembled WGS sequence"/>
</dbReference>
<accession>A0A1G6B5Y5</accession>
<dbReference type="RefSeq" id="WP_139167766.1">
    <property type="nucleotide sequence ID" value="NZ_FMXQ01000002.1"/>
</dbReference>
<dbReference type="Pfam" id="PF05227">
    <property type="entry name" value="CHASE3"/>
    <property type="match status" value="1"/>
</dbReference>
<evidence type="ECO:0000313" key="3">
    <source>
        <dbReference type="EMBL" id="SDB15969.1"/>
    </source>
</evidence>
<gene>
    <name evidence="3" type="ORF">SAMN02982931_01264</name>
</gene>